<reference evidence="2 3" key="1">
    <citation type="journal article" date="2018" name="Sci. Rep.">
        <title>Genomic signatures of local adaptation to the degree of environmental predictability in rotifers.</title>
        <authorList>
            <person name="Franch-Gras L."/>
            <person name="Hahn C."/>
            <person name="Garcia-Roger E.M."/>
            <person name="Carmona M.J."/>
            <person name="Serra M."/>
            <person name="Gomez A."/>
        </authorList>
    </citation>
    <scope>NUCLEOTIDE SEQUENCE [LARGE SCALE GENOMIC DNA]</scope>
    <source>
        <strain evidence="2">HYR1</strain>
    </source>
</reference>
<name>A0A3M7RKA5_BRAPC</name>
<dbReference type="InterPro" id="IPR002492">
    <property type="entry name" value="Transposase_Tc1-like"/>
</dbReference>
<gene>
    <name evidence="2" type="ORF">BpHYR1_031229</name>
</gene>
<dbReference type="AlphaFoldDB" id="A0A3M7RKA5"/>
<dbReference type="OrthoDB" id="4843387at2759"/>
<evidence type="ECO:0000259" key="1">
    <source>
        <dbReference type="Pfam" id="PF01498"/>
    </source>
</evidence>
<dbReference type="InterPro" id="IPR009057">
    <property type="entry name" value="Homeodomain-like_sf"/>
</dbReference>
<dbReference type="GO" id="GO:0003677">
    <property type="term" value="F:DNA binding"/>
    <property type="evidence" value="ECO:0007669"/>
    <property type="project" value="InterPro"/>
</dbReference>
<evidence type="ECO:0000313" key="3">
    <source>
        <dbReference type="Proteomes" id="UP000276133"/>
    </source>
</evidence>
<comment type="caution">
    <text evidence="2">The sequence shown here is derived from an EMBL/GenBank/DDBJ whole genome shotgun (WGS) entry which is preliminary data.</text>
</comment>
<dbReference type="GO" id="GO:0006313">
    <property type="term" value="P:DNA transposition"/>
    <property type="evidence" value="ECO:0007669"/>
    <property type="project" value="InterPro"/>
</dbReference>
<sequence length="493" mass="56225">MDQTKTEREIAELVGVSQKCVNTTKRNFQATSRVHNFGNCGRPPKLSDRDVSYIFRLVRKNPTTSYRQIAADFNSKFEEHKISRETVRRVLAKKEKEELVLFEAIENSFESFINSSINNAFSSSDLGQCQSKLKHISNQIEFSSNASSIFENFNDEIIKASLKQTMIKISNFRNFLNVSDEIKNQNIKLKLKEIIYKQDSTLLEISSSKNSVSSDEDQLYFKSNFSTLSVICSQINVDRNNRMKIVALVELFIQLMFPIYTPENFKEKAKDGSFFGENGHDGEPGKPGYNGGRLFIFAESVKYANESKIEFISIGGNGGPGQDGWGLGKILDALKRNPSWNYDESDEKRKDELLIQDCINDQCTGLEILNRVDMKPGDKYTYVERGGDCTAGGSFGYRGDGGQPGLNGYLSIQTKEYKYTSNYTESYGANGKKGEDGRQGKNGIRTNIWYRFFVHWLYYKEEMSDEEVPCFKYPKQKELKNHENASTFSELQF</sequence>
<dbReference type="SUPFAM" id="SSF46689">
    <property type="entry name" value="Homeodomain-like"/>
    <property type="match status" value="1"/>
</dbReference>
<accession>A0A3M7RKA5</accession>
<evidence type="ECO:0000313" key="2">
    <source>
        <dbReference type="EMBL" id="RNA23909.1"/>
    </source>
</evidence>
<keyword evidence="3" id="KW-1185">Reference proteome</keyword>
<dbReference type="Proteomes" id="UP000276133">
    <property type="component" value="Unassembled WGS sequence"/>
</dbReference>
<dbReference type="EMBL" id="REGN01003197">
    <property type="protein sequence ID" value="RNA23909.1"/>
    <property type="molecule type" value="Genomic_DNA"/>
</dbReference>
<organism evidence="2 3">
    <name type="scientific">Brachionus plicatilis</name>
    <name type="common">Marine rotifer</name>
    <name type="synonym">Brachionus muelleri</name>
    <dbReference type="NCBI Taxonomy" id="10195"/>
    <lineage>
        <taxon>Eukaryota</taxon>
        <taxon>Metazoa</taxon>
        <taxon>Spiralia</taxon>
        <taxon>Gnathifera</taxon>
        <taxon>Rotifera</taxon>
        <taxon>Eurotatoria</taxon>
        <taxon>Monogononta</taxon>
        <taxon>Pseudotrocha</taxon>
        <taxon>Ploima</taxon>
        <taxon>Brachionidae</taxon>
        <taxon>Brachionus</taxon>
    </lineage>
</organism>
<proteinExistence type="predicted"/>
<protein>
    <recommendedName>
        <fullName evidence="1">Transposase Tc1-like domain-containing protein</fullName>
    </recommendedName>
</protein>
<dbReference type="Pfam" id="PF01498">
    <property type="entry name" value="HTH_Tnp_Tc3_2"/>
    <property type="match status" value="1"/>
</dbReference>
<feature type="domain" description="Transposase Tc1-like" evidence="1">
    <location>
        <begin position="52"/>
        <end position="93"/>
    </location>
</feature>
<dbReference type="GO" id="GO:0015074">
    <property type="term" value="P:DNA integration"/>
    <property type="evidence" value="ECO:0007669"/>
    <property type="project" value="InterPro"/>
</dbReference>